<dbReference type="InterPro" id="IPR039424">
    <property type="entry name" value="SBP_5"/>
</dbReference>
<dbReference type="AlphaFoldDB" id="A0AA41YLN1"/>
<comment type="similarity">
    <text evidence="2">Belongs to the bacterial solute-binding protein 5 family.</text>
</comment>
<sequence>MTTIRRRDALKLAGATAAMGGVLPRFAIAQADNRPTITVTVQKISNSNTLDCLREQSNVGTRMATMYTERLIDLNYQGRLESVPGLATEWRRIDDKTVELKLRPGVKMHNGDEFTAEDVAASFSPQRMFGETRPTVQGKTLPLSGQIVTMSSTKELPREIPPVARRLWPGFDRIDIVDKYTVRVVNGTPDVTIEGRLSARGSDMVSGRAFSEANSWLEYARKPVGTGPYRIREFKPDTYLVMDAHDEYWGGRPPIKTLRLVEVPEVSSRVNGLLSGEYQFACDMPPDQIVDIERHPGFEVQGGTIPNHRITAFDRNHAPLRDPRMRQAMTHAIDRKAIVDSLWAGRTRVPNGLQWEFYADMFVADWRVPEFDLDKARALVKAAGYKGDPITYRLLSNYYTNQVATAQVMVEMWRAAGLNVQIEMKENWTQVFERGPGRGIRDWSNSAVFNDPVSSIVSQHGPNGEQQQYGEWTNEEMNRLSLELETSTDRPRRRAMFARMLQICEREDPAYSVLHQTATFIAKRKDIRWQAAPSFAMDFRAHNWGA</sequence>
<dbReference type="Gene3D" id="3.40.190.10">
    <property type="entry name" value="Periplasmic binding protein-like II"/>
    <property type="match status" value="1"/>
</dbReference>
<feature type="domain" description="Solute-binding protein family 5" evidence="4">
    <location>
        <begin position="83"/>
        <end position="434"/>
    </location>
</feature>
<dbReference type="Pfam" id="PF00496">
    <property type="entry name" value="SBP_bac_5"/>
    <property type="match status" value="1"/>
</dbReference>
<accession>A0AA41YLN1</accession>
<evidence type="ECO:0000259" key="4">
    <source>
        <dbReference type="Pfam" id="PF00496"/>
    </source>
</evidence>
<dbReference type="PANTHER" id="PTHR30290:SF38">
    <property type="entry name" value="D,D-DIPEPTIDE-BINDING PERIPLASMIC PROTEIN DDPA-RELATED"/>
    <property type="match status" value="1"/>
</dbReference>
<name>A0AA41YLN1_9PROT</name>
<dbReference type="InterPro" id="IPR000914">
    <property type="entry name" value="SBP_5_dom"/>
</dbReference>
<evidence type="ECO:0000256" key="1">
    <source>
        <dbReference type="ARBA" id="ARBA00004418"/>
    </source>
</evidence>
<evidence type="ECO:0000256" key="3">
    <source>
        <dbReference type="ARBA" id="ARBA00022729"/>
    </source>
</evidence>
<dbReference type="GO" id="GO:0043190">
    <property type="term" value="C:ATP-binding cassette (ABC) transporter complex"/>
    <property type="evidence" value="ECO:0007669"/>
    <property type="project" value="InterPro"/>
</dbReference>
<reference evidence="5" key="1">
    <citation type="submission" date="2022-09" db="EMBL/GenBank/DDBJ databases">
        <title>Rhodovastum sp. nov. RN2-1 isolated from soil in Seongnam, South Korea.</title>
        <authorList>
            <person name="Le N.T."/>
        </authorList>
    </citation>
    <scope>NUCLEOTIDE SEQUENCE</scope>
    <source>
        <strain evidence="5">RN2-1</strain>
    </source>
</reference>
<organism evidence="5 6">
    <name type="scientific">Limobrevibacterium gyesilva</name>
    <dbReference type="NCBI Taxonomy" id="2991712"/>
    <lineage>
        <taxon>Bacteria</taxon>
        <taxon>Pseudomonadati</taxon>
        <taxon>Pseudomonadota</taxon>
        <taxon>Alphaproteobacteria</taxon>
        <taxon>Acetobacterales</taxon>
        <taxon>Acetobacteraceae</taxon>
        <taxon>Limobrevibacterium</taxon>
    </lineage>
</organism>
<dbReference type="GO" id="GO:0030288">
    <property type="term" value="C:outer membrane-bounded periplasmic space"/>
    <property type="evidence" value="ECO:0007669"/>
    <property type="project" value="UniProtKB-ARBA"/>
</dbReference>
<dbReference type="EMBL" id="JAPDNT010000015">
    <property type="protein sequence ID" value="MCW3476121.1"/>
    <property type="molecule type" value="Genomic_DNA"/>
</dbReference>
<dbReference type="InterPro" id="IPR030678">
    <property type="entry name" value="Peptide/Ni-bd"/>
</dbReference>
<comment type="subcellular location">
    <subcellularLocation>
        <location evidence="1">Periplasm</location>
    </subcellularLocation>
</comment>
<reference evidence="5" key="2">
    <citation type="submission" date="2022-10" db="EMBL/GenBank/DDBJ databases">
        <authorList>
            <person name="Trinh H.N."/>
        </authorList>
    </citation>
    <scope>NUCLEOTIDE SEQUENCE</scope>
    <source>
        <strain evidence="5">RN2-1</strain>
    </source>
</reference>
<evidence type="ECO:0000313" key="6">
    <source>
        <dbReference type="Proteomes" id="UP001165679"/>
    </source>
</evidence>
<dbReference type="SUPFAM" id="SSF53850">
    <property type="entry name" value="Periplasmic binding protein-like II"/>
    <property type="match status" value="1"/>
</dbReference>
<keyword evidence="6" id="KW-1185">Reference proteome</keyword>
<evidence type="ECO:0000256" key="2">
    <source>
        <dbReference type="ARBA" id="ARBA00005695"/>
    </source>
</evidence>
<dbReference type="Gene3D" id="3.10.105.10">
    <property type="entry name" value="Dipeptide-binding Protein, Domain 3"/>
    <property type="match status" value="1"/>
</dbReference>
<dbReference type="PROSITE" id="PS51318">
    <property type="entry name" value="TAT"/>
    <property type="match status" value="1"/>
</dbReference>
<dbReference type="RefSeq" id="WP_264714869.1">
    <property type="nucleotide sequence ID" value="NZ_JAPDNT010000015.1"/>
</dbReference>
<dbReference type="Proteomes" id="UP001165679">
    <property type="component" value="Unassembled WGS sequence"/>
</dbReference>
<dbReference type="GO" id="GO:1904680">
    <property type="term" value="F:peptide transmembrane transporter activity"/>
    <property type="evidence" value="ECO:0007669"/>
    <property type="project" value="TreeGrafter"/>
</dbReference>
<dbReference type="PANTHER" id="PTHR30290">
    <property type="entry name" value="PERIPLASMIC BINDING COMPONENT OF ABC TRANSPORTER"/>
    <property type="match status" value="1"/>
</dbReference>
<dbReference type="CDD" id="cd08515">
    <property type="entry name" value="PBP2_NikA_DppA_OppA_like_10"/>
    <property type="match status" value="1"/>
</dbReference>
<evidence type="ECO:0000313" key="5">
    <source>
        <dbReference type="EMBL" id="MCW3476121.1"/>
    </source>
</evidence>
<keyword evidence="3" id="KW-0732">Signal</keyword>
<dbReference type="InterPro" id="IPR006311">
    <property type="entry name" value="TAT_signal"/>
</dbReference>
<comment type="caution">
    <text evidence="5">The sequence shown here is derived from an EMBL/GenBank/DDBJ whole genome shotgun (WGS) entry which is preliminary data.</text>
</comment>
<dbReference type="GO" id="GO:0015833">
    <property type="term" value="P:peptide transport"/>
    <property type="evidence" value="ECO:0007669"/>
    <property type="project" value="TreeGrafter"/>
</dbReference>
<proteinExistence type="inferred from homology"/>
<protein>
    <submittedName>
        <fullName evidence="5">ABC transporter substrate-binding protein</fullName>
    </submittedName>
</protein>
<dbReference type="PIRSF" id="PIRSF002741">
    <property type="entry name" value="MppA"/>
    <property type="match status" value="1"/>
</dbReference>
<dbReference type="Gene3D" id="3.90.76.10">
    <property type="entry name" value="Dipeptide-binding Protein, Domain 1"/>
    <property type="match status" value="1"/>
</dbReference>
<gene>
    <name evidence="5" type="ORF">OL599_16200</name>
</gene>